<dbReference type="PANTHER" id="PTHR33992:SF1">
    <property type="entry name" value="RIBONUCLEASE P PROTEIN COMPONENT"/>
    <property type="match status" value="1"/>
</dbReference>
<accession>A0A021VWS9</accession>
<dbReference type="GO" id="GO:0042781">
    <property type="term" value="F:3'-tRNA processing endoribonuclease activity"/>
    <property type="evidence" value="ECO:0007669"/>
    <property type="project" value="TreeGrafter"/>
</dbReference>
<comment type="similarity">
    <text evidence="7">Belongs to the RnpA family.</text>
</comment>
<reference evidence="9 10" key="1">
    <citation type="submission" date="2014-01" db="EMBL/GenBank/DDBJ databases">
        <title>Actinotalea ferrariae CF5-4.</title>
        <authorList>
            <person name="Chen F."/>
            <person name="Li Y."/>
            <person name="Wang G."/>
        </authorList>
    </citation>
    <scope>NUCLEOTIDE SEQUENCE [LARGE SCALE GENOMIC DNA]</scope>
    <source>
        <strain evidence="9 10">CF5-4</strain>
    </source>
</reference>
<evidence type="ECO:0000256" key="5">
    <source>
        <dbReference type="ARBA" id="ARBA00022801"/>
    </source>
</evidence>
<dbReference type="EMBL" id="AXCW01000087">
    <property type="protein sequence ID" value="EYR63527.1"/>
    <property type="molecule type" value="Genomic_DNA"/>
</dbReference>
<dbReference type="PROSITE" id="PS00648">
    <property type="entry name" value="RIBONUCLEASE_P"/>
    <property type="match status" value="1"/>
</dbReference>
<keyword evidence="5 7" id="KW-0378">Hydrolase</keyword>
<evidence type="ECO:0000313" key="10">
    <source>
        <dbReference type="Proteomes" id="UP000019753"/>
    </source>
</evidence>
<keyword evidence="3 7" id="KW-0540">Nuclease</keyword>
<keyword evidence="6 7" id="KW-0694">RNA-binding</keyword>
<proteinExistence type="inferred from homology"/>
<dbReference type="SUPFAM" id="SSF54211">
    <property type="entry name" value="Ribosomal protein S5 domain 2-like"/>
    <property type="match status" value="1"/>
</dbReference>
<comment type="function">
    <text evidence="1 7">RNaseP catalyzes the removal of the 5'-leader sequence from pre-tRNA to produce the mature 5'-terminus. It can also cleave other RNA substrates such as 4.5S RNA. The protein component plays an auxiliary but essential role in vivo by binding to the 5'-leader sequence and broadening the substrate specificity of the ribozyme.</text>
</comment>
<dbReference type="PANTHER" id="PTHR33992">
    <property type="entry name" value="RIBONUCLEASE P PROTEIN COMPONENT"/>
    <property type="match status" value="1"/>
</dbReference>
<protein>
    <recommendedName>
        <fullName evidence="7 8">Ribonuclease P protein component</fullName>
        <shortName evidence="7">RNase P protein</shortName>
        <shortName evidence="7">RNaseP protein</shortName>
        <ecNumber evidence="7 8">3.1.26.5</ecNumber>
    </recommendedName>
    <alternativeName>
        <fullName evidence="7">Protein C5</fullName>
    </alternativeName>
</protein>
<keyword evidence="4 7" id="KW-0255">Endonuclease</keyword>
<comment type="subunit">
    <text evidence="7">Consists of a catalytic RNA component (M1 or rnpB) and a protein subunit.</text>
</comment>
<evidence type="ECO:0000256" key="2">
    <source>
        <dbReference type="ARBA" id="ARBA00022694"/>
    </source>
</evidence>
<keyword evidence="10" id="KW-1185">Reference proteome</keyword>
<dbReference type="NCBIfam" id="TIGR00188">
    <property type="entry name" value="rnpA"/>
    <property type="match status" value="1"/>
</dbReference>
<dbReference type="RefSeq" id="WP_034225702.1">
    <property type="nucleotide sequence ID" value="NZ_AXCW01000087.1"/>
</dbReference>
<evidence type="ECO:0000313" key="9">
    <source>
        <dbReference type="EMBL" id="EYR63527.1"/>
    </source>
</evidence>
<evidence type="ECO:0000256" key="1">
    <source>
        <dbReference type="ARBA" id="ARBA00002663"/>
    </source>
</evidence>
<dbReference type="AlphaFoldDB" id="A0A021VWS9"/>
<dbReference type="GO" id="GO:0004526">
    <property type="term" value="F:ribonuclease P activity"/>
    <property type="evidence" value="ECO:0007669"/>
    <property type="project" value="UniProtKB-UniRule"/>
</dbReference>
<gene>
    <name evidence="7" type="primary">rnpA</name>
    <name evidence="9" type="ORF">N866_20005</name>
</gene>
<dbReference type="InterPro" id="IPR000100">
    <property type="entry name" value="RNase_P"/>
</dbReference>
<evidence type="ECO:0000256" key="7">
    <source>
        <dbReference type="HAMAP-Rule" id="MF_00227"/>
    </source>
</evidence>
<dbReference type="GO" id="GO:0000049">
    <property type="term" value="F:tRNA binding"/>
    <property type="evidence" value="ECO:0007669"/>
    <property type="project" value="UniProtKB-UniRule"/>
</dbReference>
<organism evidence="9 10">
    <name type="scientific">Actinotalea ferrariae CF5-4</name>
    <dbReference type="NCBI Taxonomy" id="948458"/>
    <lineage>
        <taxon>Bacteria</taxon>
        <taxon>Bacillati</taxon>
        <taxon>Actinomycetota</taxon>
        <taxon>Actinomycetes</taxon>
        <taxon>Micrococcales</taxon>
        <taxon>Cellulomonadaceae</taxon>
        <taxon>Actinotalea</taxon>
    </lineage>
</organism>
<evidence type="ECO:0000256" key="4">
    <source>
        <dbReference type="ARBA" id="ARBA00022759"/>
    </source>
</evidence>
<comment type="caution">
    <text evidence="9">The sequence shown here is derived from an EMBL/GenBank/DDBJ whole genome shotgun (WGS) entry which is preliminary data.</text>
</comment>
<dbReference type="InterPro" id="IPR020568">
    <property type="entry name" value="Ribosomal_Su5_D2-typ_SF"/>
</dbReference>
<dbReference type="EC" id="3.1.26.5" evidence="7 8"/>
<evidence type="ECO:0000256" key="6">
    <source>
        <dbReference type="ARBA" id="ARBA00022884"/>
    </source>
</evidence>
<name>A0A021VWS9_9CELL</name>
<dbReference type="GO" id="GO:0001682">
    <property type="term" value="P:tRNA 5'-leader removal"/>
    <property type="evidence" value="ECO:0007669"/>
    <property type="project" value="UniProtKB-UniRule"/>
</dbReference>
<dbReference type="InterPro" id="IPR020539">
    <property type="entry name" value="RNase_P_CS"/>
</dbReference>
<evidence type="ECO:0000256" key="3">
    <source>
        <dbReference type="ARBA" id="ARBA00022722"/>
    </source>
</evidence>
<dbReference type="InterPro" id="IPR014721">
    <property type="entry name" value="Ribsml_uS5_D2-typ_fold_subgr"/>
</dbReference>
<dbReference type="GO" id="GO:0030677">
    <property type="term" value="C:ribonuclease P complex"/>
    <property type="evidence" value="ECO:0007669"/>
    <property type="project" value="TreeGrafter"/>
</dbReference>
<sequence>MLPAALRMRRSEEYARTIRTGARAGRGTLVVHCAVDSPHPEPHIGFVVSKGVGGAVVRNRVRRRLRGAVIAQQDQIPAGTDVVVRALPPSASATYADLSDDLRSALGSALRRAGRKATTGGRP</sequence>
<evidence type="ECO:0000256" key="8">
    <source>
        <dbReference type="NCBIfam" id="TIGR00188"/>
    </source>
</evidence>
<dbReference type="Pfam" id="PF00825">
    <property type="entry name" value="Ribonuclease_P"/>
    <property type="match status" value="1"/>
</dbReference>
<comment type="catalytic activity">
    <reaction evidence="7">
        <text>Endonucleolytic cleavage of RNA, removing 5'-extranucleotides from tRNA precursor.</text>
        <dbReference type="EC" id="3.1.26.5"/>
    </reaction>
</comment>
<dbReference type="Gene3D" id="3.30.230.10">
    <property type="match status" value="1"/>
</dbReference>
<keyword evidence="2 7" id="KW-0819">tRNA processing</keyword>
<dbReference type="OrthoDB" id="196964at2"/>
<dbReference type="Proteomes" id="UP000019753">
    <property type="component" value="Unassembled WGS sequence"/>
</dbReference>
<dbReference type="HAMAP" id="MF_00227">
    <property type="entry name" value="RNase_P"/>
    <property type="match status" value="1"/>
</dbReference>